<feature type="region of interest" description="Disordered" evidence="1">
    <location>
        <begin position="370"/>
        <end position="543"/>
    </location>
</feature>
<dbReference type="Pfam" id="PF15644">
    <property type="entry name" value="Gln_amidase"/>
    <property type="match status" value="1"/>
</dbReference>
<evidence type="ECO:0000313" key="5">
    <source>
        <dbReference type="Proteomes" id="UP000683310"/>
    </source>
</evidence>
<feature type="compositionally biased region" description="Basic and acidic residues" evidence="1">
    <location>
        <begin position="771"/>
        <end position="796"/>
    </location>
</feature>
<feature type="region of interest" description="Disordered" evidence="1">
    <location>
        <begin position="1352"/>
        <end position="1387"/>
    </location>
</feature>
<evidence type="ECO:0000256" key="1">
    <source>
        <dbReference type="SAM" id="MobiDB-lite"/>
    </source>
</evidence>
<feature type="compositionally biased region" description="Basic and acidic residues" evidence="1">
    <location>
        <begin position="390"/>
        <end position="470"/>
    </location>
</feature>
<feature type="domain" description="Tox-PL" evidence="3">
    <location>
        <begin position="31"/>
        <end position="121"/>
    </location>
</feature>
<dbReference type="SUPFAM" id="SSF56399">
    <property type="entry name" value="ADP-ribosylation"/>
    <property type="match status" value="1"/>
</dbReference>
<dbReference type="InterPro" id="IPR028908">
    <property type="entry name" value="Tox-PL_dom"/>
</dbReference>
<accession>A0ABX8CUR4</accession>
<gene>
    <name evidence="4" type="ORF">KHQ06_01820</name>
</gene>
<evidence type="ECO:0000259" key="3">
    <source>
        <dbReference type="Pfam" id="PF15644"/>
    </source>
</evidence>
<feature type="region of interest" description="Disordered" evidence="1">
    <location>
        <begin position="1434"/>
        <end position="1463"/>
    </location>
</feature>
<reference evidence="4 5" key="1">
    <citation type="submission" date="2021-04" db="EMBL/GenBank/DDBJ databases">
        <title>Nocardia tengchongensis.</title>
        <authorList>
            <person name="Zhuang k."/>
            <person name="Ran Y."/>
            <person name="Li W."/>
        </authorList>
    </citation>
    <scope>NUCLEOTIDE SEQUENCE [LARGE SCALE GENOMIC DNA]</scope>
    <source>
        <strain evidence="4 5">CFH S0057</strain>
    </source>
</reference>
<sequence>MVRAKNRGRCGELALRLLREITGNESVRPPQRRVGPEGMSLEELVSGAGGKLQDFPKHLDRPNRPGGHDAIAKRLLKLGDGASALVVDRYAGPVDEHGVGAHAYLMVNEGGEIVVKDPAAGLEHGFPPQVPKETAGVHAILFDADGKAWHPLKDSVRAGLLHLVDARLHVGDAHRPPGDDASPDDPVRFLRTSDEIVPDFARAGAYGREVWSDAHAQLTEEQRSALRAYSDDLGEDTARPSASDIEAALRGHREMTPEIAQAIRDIDSSLALRPLPEPVMVTLSAGDNPFGVPVHELPGTVQHLPGYANALIGAVPSIDGIHHHIELVVPAGTPALHLGDLSRYGKHLPMVLMAHGLEIHIDSVEPRGPGHYGIRGTVAPIDPAASPHLTRPDTPRSEHQRAAEATPESRPDRPAANETRPDTPRRPDDTREDIVRPQNAREEAVKPQEAREDALRPRDTREDTHPKLPHEAAAGTRADAPRQEEQQSVRARRLRMRQRDLPIPPSEDPGPQQRHDADNGSSAVDSGDGHAPDWSPHPQDDWATLDGEHIAKKLHEDWDLVVTGFDNTHVDVEAMREFARAVEDMFDRFPDTELMEVRIAPLDDPTVFAEVDPGRDGDGHFADILTLNEHFARNPADLARRVRLGEENGHLVPGSGDRPLYSTIVHEFAHVIDFTTQMHARLDGFEALERHFQRTYGGDHEDFLGWLHDELSGYSFDEHGMFDHAEALAEAFTDVILNGDLAGEPAQILHDHLVRTYRDHAAENPVYEGESLEHRSRPVDDPGPAARRDREPESGHQGHGPEPISRDTPLQDGEKSSHEPEFVLQPPEPIELPAVVDHWTGLDRQGVLDRINIDLGIETVGFHYVGDVEILREYGRALEAGIADNPGIKPRRAEIGAIPKDPDAFAIAIGTRPEDGSGPWTPDRIVFNDRWAMDSAGFEQKIRADVASGFHVPGADARPVYAVIVHEYGHLLDHYGQMAAREGLTGALADRYVETHAGADFAEFTNWLRSELPGYAFDEHGMLNEGEALAEAYRDVKLNGDNASELSKLMVDRLNAAARDAAPLHAQHPVAPPEHGSGEHRLDRLGPRDESGVPSENPADHRDSADPERSAPHDVSDPAHPPADWSPRPDDFWSELNRDRIIQEMKGLFGIERFDGLDNTSVDPEVLRELARALDDVTAGNKITLKGIEIGEPVFENSIAEATGVRTADGNTVTEKIVLRLEHALDPARLAEIVRNGEATGWFPRGAGERPMYTILLHELGHAIDYAGNHASHSELANALLDHYIRTHGDTTVVEYLGWLSQLSDYSFNADGSLNHAEALAEAFVDVTLNFDHATEPAKVLHRLLTDRAAENAHAVREPEQPASPSLRAPASTATPGLPTVTPDPVRSTVARTSGLWTVAPTPFVPMIVPSPCGPTTAESPRANRIWCCRRRRHPRPRRLSTTGPAGTARPSSTTFRTSSAFRPPASITRAMSKRCANTAVRSRT</sequence>
<feature type="compositionally biased region" description="Low complexity" evidence="1">
    <location>
        <begin position="1448"/>
        <end position="1463"/>
    </location>
</feature>
<feature type="region of interest" description="Disordered" evidence="1">
    <location>
        <begin position="1067"/>
        <end position="1131"/>
    </location>
</feature>
<feature type="compositionally biased region" description="Basic and acidic residues" evidence="1">
    <location>
        <begin position="1098"/>
        <end position="1117"/>
    </location>
</feature>
<evidence type="ECO:0000259" key="2">
    <source>
        <dbReference type="Pfam" id="PF03496"/>
    </source>
</evidence>
<feature type="domain" description="ADP ribosyltransferase" evidence="2">
    <location>
        <begin position="205"/>
        <end position="365"/>
    </location>
</feature>
<proteinExistence type="predicted"/>
<evidence type="ECO:0000313" key="4">
    <source>
        <dbReference type="EMBL" id="QVI21925.1"/>
    </source>
</evidence>
<dbReference type="Proteomes" id="UP000683310">
    <property type="component" value="Chromosome"/>
</dbReference>
<dbReference type="Gene3D" id="3.90.176.10">
    <property type="entry name" value="Toxin ADP-ribosyltransferase, Chain A, domain 1"/>
    <property type="match status" value="1"/>
</dbReference>
<protein>
    <submittedName>
        <fullName evidence="4">Uncharacterized protein</fullName>
    </submittedName>
</protein>
<feature type="compositionally biased region" description="Basic and acidic residues" evidence="1">
    <location>
        <begin position="812"/>
        <end position="821"/>
    </location>
</feature>
<organism evidence="4 5">
    <name type="scientific">Nocardia tengchongensis</name>
    <dbReference type="NCBI Taxonomy" id="2055889"/>
    <lineage>
        <taxon>Bacteria</taxon>
        <taxon>Bacillati</taxon>
        <taxon>Actinomycetota</taxon>
        <taxon>Actinomycetes</taxon>
        <taxon>Mycobacteriales</taxon>
        <taxon>Nocardiaceae</taxon>
        <taxon>Nocardia</taxon>
    </lineage>
</organism>
<name>A0ABX8CUR4_9NOCA</name>
<dbReference type="EMBL" id="CP074371">
    <property type="protein sequence ID" value="QVI21925.1"/>
    <property type="molecule type" value="Genomic_DNA"/>
</dbReference>
<keyword evidence="5" id="KW-1185">Reference proteome</keyword>
<dbReference type="InterPro" id="IPR003540">
    <property type="entry name" value="ADP-ribosyltransferase"/>
</dbReference>
<feature type="region of interest" description="Disordered" evidence="1">
    <location>
        <begin position="766"/>
        <end position="829"/>
    </location>
</feature>
<feature type="compositionally biased region" description="Basic and acidic residues" evidence="1">
    <location>
        <begin position="1076"/>
        <end position="1091"/>
    </location>
</feature>
<dbReference type="Pfam" id="PF03496">
    <property type="entry name" value="ADPrib_exo_Tox"/>
    <property type="match status" value="1"/>
</dbReference>